<name>A0A428ZHD6_KIBAR</name>
<protein>
    <recommendedName>
        <fullName evidence="2">HTH luxR-type domain-containing protein</fullName>
    </recommendedName>
</protein>
<dbReference type="PANTHER" id="PTHR43214">
    <property type="entry name" value="TWO-COMPONENT RESPONSE REGULATOR"/>
    <property type="match status" value="1"/>
</dbReference>
<accession>A0A428ZHD6</accession>
<dbReference type="Pfam" id="PF00196">
    <property type="entry name" value="GerE"/>
    <property type="match status" value="1"/>
</dbReference>
<dbReference type="InterPro" id="IPR016032">
    <property type="entry name" value="Sig_transdc_resp-reg_C-effctor"/>
</dbReference>
<dbReference type="GO" id="GO:0006355">
    <property type="term" value="P:regulation of DNA-templated transcription"/>
    <property type="evidence" value="ECO:0007669"/>
    <property type="project" value="InterPro"/>
</dbReference>
<feature type="domain" description="HTH luxR-type" evidence="2">
    <location>
        <begin position="426"/>
        <end position="490"/>
    </location>
</feature>
<dbReference type="EMBL" id="QHKI01000006">
    <property type="protein sequence ID" value="RSM87465.1"/>
    <property type="molecule type" value="Genomic_DNA"/>
</dbReference>
<dbReference type="Proteomes" id="UP000287547">
    <property type="component" value="Unassembled WGS sequence"/>
</dbReference>
<dbReference type="AlphaFoldDB" id="A0A428ZHD6"/>
<dbReference type="OrthoDB" id="3197423at2"/>
<evidence type="ECO:0000313" key="3">
    <source>
        <dbReference type="EMBL" id="RSM87465.1"/>
    </source>
</evidence>
<dbReference type="SUPFAM" id="SSF46894">
    <property type="entry name" value="C-terminal effector domain of the bipartite response regulators"/>
    <property type="match status" value="1"/>
</dbReference>
<evidence type="ECO:0000256" key="1">
    <source>
        <dbReference type="ARBA" id="ARBA00023125"/>
    </source>
</evidence>
<dbReference type="CDD" id="cd06170">
    <property type="entry name" value="LuxR_C_like"/>
    <property type="match status" value="1"/>
</dbReference>
<dbReference type="InterPro" id="IPR036388">
    <property type="entry name" value="WH-like_DNA-bd_sf"/>
</dbReference>
<dbReference type="Gene3D" id="1.10.10.10">
    <property type="entry name" value="Winged helix-like DNA-binding domain superfamily/Winged helix DNA-binding domain"/>
    <property type="match status" value="1"/>
</dbReference>
<keyword evidence="1" id="KW-0238">DNA-binding</keyword>
<dbReference type="InterPro" id="IPR000792">
    <property type="entry name" value="Tscrpt_reg_LuxR_C"/>
</dbReference>
<sequence>MIEVLETRHLLFSRTVLTVPASVSAGFTTISAVALPRIRTVVPAVASASTMRLDAPGPLAFSILSANCRTVRSQPVRAKPLLRVSALTNWQAVDASPTTAACRKITAVCAAPLSSSAAPTSATSSELIPSWYTIVEPSLSPVTLTITAEPPPTTARTARPVRPIRLVVRFLTLRMSRPATCPALRSPCAFRLTQLPEGGSFESTRVIFTPILDSHHGRDADSHRTWPKGGTLGLPSEVLMKGTRPPGPLGTTDLDRVLKVLEHSGCEPNLAGFREATVESLGRHFGYQHATFFTGRTVPDLFTDPNPVANGLPPRVVRQYVEDAHLSDPFAQFASLHGYQRDRMVSLDRLAPDSLPGAREYLDSFLFRSGIFAKMVIFLRAPGAAAGIGLLSRESGAFGPRDLAVAQLLSKHLENLFRLYARQDSAVPTKPHLSPRQAEVVDLVARGLTNREIAEALFVTTDTVKKHITHALSVTGCANRTQLALEWGRS</sequence>
<organism evidence="3 4">
    <name type="scientific">Kibdelosporangium aridum</name>
    <dbReference type="NCBI Taxonomy" id="2030"/>
    <lineage>
        <taxon>Bacteria</taxon>
        <taxon>Bacillati</taxon>
        <taxon>Actinomycetota</taxon>
        <taxon>Actinomycetes</taxon>
        <taxon>Pseudonocardiales</taxon>
        <taxon>Pseudonocardiaceae</taxon>
        <taxon>Kibdelosporangium</taxon>
    </lineage>
</organism>
<evidence type="ECO:0000313" key="4">
    <source>
        <dbReference type="Proteomes" id="UP000287547"/>
    </source>
</evidence>
<gene>
    <name evidence="3" type="ORF">DMH04_10585</name>
</gene>
<dbReference type="PROSITE" id="PS50043">
    <property type="entry name" value="HTH_LUXR_2"/>
    <property type="match status" value="1"/>
</dbReference>
<evidence type="ECO:0000259" key="2">
    <source>
        <dbReference type="PROSITE" id="PS50043"/>
    </source>
</evidence>
<dbReference type="InterPro" id="IPR039420">
    <property type="entry name" value="WalR-like"/>
</dbReference>
<dbReference type="SMART" id="SM00421">
    <property type="entry name" value="HTH_LUXR"/>
    <property type="match status" value="1"/>
</dbReference>
<comment type="caution">
    <text evidence="3">The sequence shown here is derived from an EMBL/GenBank/DDBJ whole genome shotgun (WGS) entry which is preliminary data.</text>
</comment>
<dbReference type="PANTHER" id="PTHR43214:SF43">
    <property type="entry name" value="TWO-COMPONENT RESPONSE REGULATOR"/>
    <property type="match status" value="1"/>
</dbReference>
<dbReference type="GO" id="GO:0003677">
    <property type="term" value="F:DNA binding"/>
    <property type="evidence" value="ECO:0007669"/>
    <property type="project" value="UniProtKB-KW"/>
</dbReference>
<proteinExistence type="predicted"/>
<dbReference type="PRINTS" id="PR00038">
    <property type="entry name" value="HTHLUXR"/>
</dbReference>
<reference evidence="3 4" key="1">
    <citation type="submission" date="2018-05" db="EMBL/GenBank/DDBJ databases">
        <title>Evolution of GPA BGCs.</title>
        <authorList>
            <person name="Waglechner N."/>
            <person name="Wright G.D."/>
        </authorList>
    </citation>
    <scope>NUCLEOTIDE SEQUENCE [LARGE SCALE GENOMIC DNA]</scope>
    <source>
        <strain evidence="3 4">A82846</strain>
    </source>
</reference>